<dbReference type="GeneID" id="65085959"/>
<reference evidence="2" key="1">
    <citation type="journal article" date="2016" name="Genome Biol. Evol.">
        <title>Comparative 'omics' of the Fusarium fujikuroi species complex highlights differences in genetic potential and metabolite synthesis.</title>
        <authorList>
            <person name="Niehaus E.-M."/>
            <person name="Muensterkoetter M."/>
            <person name="Proctor R.H."/>
            <person name="Brown D.W."/>
            <person name="Sharon A."/>
            <person name="Idan Y."/>
            <person name="Oren-Young L."/>
            <person name="Sieber C.M."/>
            <person name="Novak O."/>
            <person name="Pencik A."/>
            <person name="Tarkowska D."/>
            <person name="Hromadova K."/>
            <person name="Freeman S."/>
            <person name="Maymon M."/>
            <person name="Elazar M."/>
            <person name="Youssef S.A."/>
            <person name="El-Shabrawy E.S.M."/>
            <person name="Shalaby A.B.A."/>
            <person name="Houterman P."/>
            <person name="Brock N.L."/>
            <person name="Burkhardt I."/>
            <person name="Tsavkelova E.A."/>
            <person name="Dickschat J.S."/>
            <person name="Galuszka P."/>
            <person name="Gueldener U."/>
            <person name="Tudzynski B."/>
        </authorList>
    </citation>
    <scope>NUCLEOTIDE SEQUENCE [LARGE SCALE GENOMIC DNA]</scope>
    <source>
        <strain evidence="2">MRC7560</strain>
    </source>
</reference>
<comment type="caution">
    <text evidence="1">The sequence shown here is derived from an EMBL/GenBank/DDBJ whole genome shotgun (WGS) entry which is preliminary data.</text>
</comment>
<evidence type="ECO:0000313" key="1">
    <source>
        <dbReference type="EMBL" id="CVK85768.1"/>
    </source>
</evidence>
<dbReference type="AlphaFoldDB" id="A0A1L7SS57"/>
<dbReference type="EMBL" id="FCQH01000002">
    <property type="protein sequence ID" value="CVK85768.1"/>
    <property type="molecule type" value="Genomic_DNA"/>
</dbReference>
<dbReference type="RefSeq" id="XP_041677549.1">
    <property type="nucleotide sequence ID" value="XM_041826491.1"/>
</dbReference>
<accession>A0A1L7SS57</accession>
<proteinExistence type="predicted"/>
<dbReference type="Proteomes" id="UP000184255">
    <property type="component" value="Unassembled WGS sequence"/>
</dbReference>
<sequence length="159" mass="18678">MNSRAYEARIENHEEMDKELNEAFRHRFYVRNKNIPLTPEGMDALEFSIQEHMAKFKVEFESNDEKLHITLPKGEDEIACIGHFLVSRELRAALDLTKISTYFLIDTARCYESHIQDMKVILLKTQNRQKKHGGLEANIKQQQRMLSIFEAELKSHLES</sequence>
<evidence type="ECO:0000313" key="2">
    <source>
        <dbReference type="Proteomes" id="UP000184255"/>
    </source>
</evidence>
<dbReference type="VEuPathDB" id="FungiDB:FMAN_06695"/>
<protein>
    <submittedName>
        <fullName evidence="1">Uncharacterized protein</fullName>
    </submittedName>
</protein>
<organism evidence="1 2">
    <name type="scientific">Fusarium mangiferae</name>
    <name type="common">Mango malformation disease fungus</name>
    <dbReference type="NCBI Taxonomy" id="192010"/>
    <lineage>
        <taxon>Eukaryota</taxon>
        <taxon>Fungi</taxon>
        <taxon>Dikarya</taxon>
        <taxon>Ascomycota</taxon>
        <taxon>Pezizomycotina</taxon>
        <taxon>Sordariomycetes</taxon>
        <taxon>Hypocreomycetidae</taxon>
        <taxon>Hypocreales</taxon>
        <taxon>Nectriaceae</taxon>
        <taxon>Fusarium</taxon>
        <taxon>Fusarium fujikuroi species complex</taxon>
    </lineage>
</organism>
<keyword evidence="2" id="KW-1185">Reference proteome</keyword>
<gene>
    <name evidence="1" type="ORF">FMAN_06695</name>
</gene>
<name>A0A1L7SS57_FUSMA</name>